<comment type="similarity">
    <text evidence="1">Belongs to the methyltransferase superfamily. LaeA methyltransferase family.</text>
</comment>
<dbReference type="PANTHER" id="PTHR43591:SF102">
    <property type="entry name" value="S-ADENOSYL-L-METHIONINE-DEPENDENT METHYLTRANSFERASE"/>
    <property type="match status" value="1"/>
</dbReference>
<evidence type="ECO:0000313" key="3">
    <source>
        <dbReference type="Proteomes" id="UP000193689"/>
    </source>
</evidence>
<name>A0A1Y2DNL9_9PEZI</name>
<dbReference type="Gene3D" id="3.40.50.150">
    <property type="entry name" value="Vaccinia Virus protein VP39"/>
    <property type="match status" value="1"/>
</dbReference>
<evidence type="ECO:0000256" key="1">
    <source>
        <dbReference type="ARBA" id="ARBA00038158"/>
    </source>
</evidence>
<keyword evidence="2" id="KW-0808">Transferase</keyword>
<dbReference type="InParanoid" id="A0A1Y2DNL9"/>
<gene>
    <name evidence="2" type="ORF">BCR38DRAFT_496444</name>
</gene>
<proteinExistence type="inferred from homology"/>
<dbReference type="EMBL" id="MCFJ01000011">
    <property type="protein sequence ID" value="ORY60736.1"/>
    <property type="molecule type" value="Genomic_DNA"/>
</dbReference>
<dbReference type="RefSeq" id="XP_040712963.1">
    <property type="nucleotide sequence ID" value="XM_040864751.1"/>
</dbReference>
<dbReference type="PANTHER" id="PTHR43591">
    <property type="entry name" value="METHYLTRANSFERASE"/>
    <property type="match status" value="1"/>
</dbReference>
<organism evidence="2 3">
    <name type="scientific">Pseudomassariella vexata</name>
    <dbReference type="NCBI Taxonomy" id="1141098"/>
    <lineage>
        <taxon>Eukaryota</taxon>
        <taxon>Fungi</taxon>
        <taxon>Dikarya</taxon>
        <taxon>Ascomycota</taxon>
        <taxon>Pezizomycotina</taxon>
        <taxon>Sordariomycetes</taxon>
        <taxon>Xylariomycetidae</taxon>
        <taxon>Amphisphaeriales</taxon>
        <taxon>Pseudomassariaceae</taxon>
        <taxon>Pseudomassariella</taxon>
    </lineage>
</organism>
<reference evidence="2 3" key="1">
    <citation type="submission" date="2016-07" db="EMBL/GenBank/DDBJ databases">
        <title>Pervasive Adenine N6-methylation of Active Genes in Fungi.</title>
        <authorList>
            <consortium name="DOE Joint Genome Institute"/>
            <person name="Mondo S.J."/>
            <person name="Dannebaum R.O."/>
            <person name="Kuo R.C."/>
            <person name="Labutti K."/>
            <person name="Haridas S."/>
            <person name="Kuo A."/>
            <person name="Salamov A."/>
            <person name="Ahrendt S.R."/>
            <person name="Lipzen A."/>
            <person name="Sullivan W."/>
            <person name="Andreopoulos W.B."/>
            <person name="Clum A."/>
            <person name="Lindquist E."/>
            <person name="Daum C."/>
            <person name="Ramamoorthy G.K."/>
            <person name="Gryganskyi A."/>
            <person name="Culley D."/>
            <person name="Magnuson J.K."/>
            <person name="James T.Y."/>
            <person name="O'Malley M.A."/>
            <person name="Stajich J.E."/>
            <person name="Spatafora J.W."/>
            <person name="Visel A."/>
            <person name="Grigoriev I.V."/>
        </authorList>
    </citation>
    <scope>NUCLEOTIDE SEQUENCE [LARGE SCALE GENOMIC DNA]</scope>
    <source>
        <strain evidence="2 3">CBS 129021</strain>
    </source>
</reference>
<sequence length="268" mass="30570">MLLEGRLGLAPVQSPEYVLDIATGTGIWALEYADQNPKSKVVGTDLSRIQPSPWVTNCSFERENSEMAEWLFPYKFDYIHLRAVLTCFDDITTVIKKSFDHMNAGGYIEFMDPGAPAFERWNELFAKGAAAIGRDMPRTRLYKDYLFETGFVDVVERLVPMPINPWPPDPGFKQMGRFGEQNMLKVIDSLRKLTGLAGLTPEATEELIAQAKREIGDRRNHTYFPWYVVYARKPHPWETRDMDTDAWAPGRKIPTEEIHAGKGKQVVP</sequence>
<dbReference type="Pfam" id="PF13489">
    <property type="entry name" value="Methyltransf_23"/>
    <property type="match status" value="1"/>
</dbReference>
<dbReference type="AlphaFoldDB" id="A0A1Y2DNL9"/>
<dbReference type="Proteomes" id="UP000193689">
    <property type="component" value="Unassembled WGS sequence"/>
</dbReference>
<comment type="caution">
    <text evidence="2">The sequence shown here is derived from an EMBL/GenBank/DDBJ whole genome shotgun (WGS) entry which is preliminary data.</text>
</comment>
<dbReference type="GO" id="GO:0008168">
    <property type="term" value="F:methyltransferase activity"/>
    <property type="evidence" value="ECO:0007669"/>
    <property type="project" value="UniProtKB-KW"/>
</dbReference>
<keyword evidence="2" id="KW-0489">Methyltransferase</keyword>
<dbReference type="CDD" id="cd02440">
    <property type="entry name" value="AdoMet_MTases"/>
    <property type="match status" value="1"/>
</dbReference>
<dbReference type="SUPFAM" id="SSF53335">
    <property type="entry name" value="S-adenosyl-L-methionine-dependent methyltransferases"/>
    <property type="match status" value="1"/>
</dbReference>
<keyword evidence="3" id="KW-1185">Reference proteome</keyword>
<protein>
    <submittedName>
        <fullName evidence="2">S-adenosyl-L-methionine-dependent methyltransferase</fullName>
    </submittedName>
</protein>
<dbReference type="InterPro" id="IPR029063">
    <property type="entry name" value="SAM-dependent_MTases_sf"/>
</dbReference>
<dbReference type="GO" id="GO:0032259">
    <property type="term" value="P:methylation"/>
    <property type="evidence" value="ECO:0007669"/>
    <property type="project" value="UniProtKB-KW"/>
</dbReference>
<evidence type="ECO:0000313" key="2">
    <source>
        <dbReference type="EMBL" id="ORY60736.1"/>
    </source>
</evidence>
<dbReference type="OrthoDB" id="2013972at2759"/>
<dbReference type="GeneID" id="63780963"/>
<accession>A0A1Y2DNL9</accession>